<reference evidence="5 6" key="1">
    <citation type="submission" date="2019-02" db="EMBL/GenBank/DDBJ databases">
        <title>Arundinibacter roseus gen. nov., sp. nov., a new member of the family Cytophagaceae.</title>
        <authorList>
            <person name="Szuroczki S."/>
            <person name="Khayer B."/>
            <person name="Sproer C."/>
            <person name="Toumi M."/>
            <person name="Szabo A."/>
            <person name="Felfoldi T."/>
            <person name="Schumann P."/>
            <person name="Toth E."/>
        </authorList>
    </citation>
    <scope>NUCLEOTIDE SEQUENCE [LARGE SCALE GENOMIC DNA]</scope>
    <source>
        <strain evidence="5 6">DMA-k-7a</strain>
    </source>
</reference>
<organism evidence="5 6">
    <name type="scientific">Arundinibacter roseus</name>
    <dbReference type="NCBI Taxonomy" id="2070510"/>
    <lineage>
        <taxon>Bacteria</taxon>
        <taxon>Pseudomonadati</taxon>
        <taxon>Bacteroidota</taxon>
        <taxon>Cytophagia</taxon>
        <taxon>Cytophagales</taxon>
        <taxon>Spirosomataceae</taxon>
        <taxon>Arundinibacter</taxon>
    </lineage>
</organism>
<evidence type="ECO:0000313" key="6">
    <source>
        <dbReference type="Proteomes" id="UP000295706"/>
    </source>
</evidence>
<dbReference type="Proteomes" id="UP000295706">
    <property type="component" value="Unassembled WGS sequence"/>
</dbReference>
<evidence type="ECO:0000256" key="3">
    <source>
        <dbReference type="SAM" id="SignalP"/>
    </source>
</evidence>
<evidence type="ECO:0000313" key="5">
    <source>
        <dbReference type="EMBL" id="TDB67565.1"/>
    </source>
</evidence>
<keyword evidence="3" id="KW-0732">Signal</keyword>
<dbReference type="Pfam" id="PF14870">
    <property type="entry name" value="PSII_BNR"/>
    <property type="match status" value="2"/>
</dbReference>
<dbReference type="SUPFAM" id="SSF110296">
    <property type="entry name" value="Oligoxyloglucan reducing end-specific cellobiohydrolase"/>
    <property type="match status" value="3"/>
</dbReference>
<evidence type="ECO:0000259" key="4">
    <source>
        <dbReference type="Pfam" id="PF14870"/>
    </source>
</evidence>
<keyword evidence="1" id="KW-0602">Photosynthesis</keyword>
<dbReference type="InterPro" id="IPR028203">
    <property type="entry name" value="PSII_CF48-like_dom"/>
</dbReference>
<protein>
    <recommendedName>
        <fullName evidence="4">Photosynthesis system II assembly factor Ycf48/Hcf136-like domain-containing protein</fullName>
    </recommendedName>
</protein>
<dbReference type="InterPro" id="IPR015943">
    <property type="entry name" value="WD40/YVTN_repeat-like_dom_sf"/>
</dbReference>
<feature type="chain" id="PRO_5020761567" description="Photosynthesis system II assembly factor Ycf48/Hcf136-like domain-containing protein" evidence="3">
    <location>
        <begin position="23"/>
        <end position="1010"/>
    </location>
</feature>
<evidence type="ECO:0000256" key="2">
    <source>
        <dbReference type="ARBA" id="ARBA00023276"/>
    </source>
</evidence>
<keyword evidence="6" id="KW-1185">Reference proteome</keyword>
<dbReference type="AlphaFoldDB" id="A0A4V2XAH3"/>
<gene>
    <name evidence="5" type="ORF">EZE20_06380</name>
</gene>
<dbReference type="EMBL" id="SMJU01000003">
    <property type="protein sequence ID" value="TDB67565.1"/>
    <property type="molecule type" value="Genomic_DNA"/>
</dbReference>
<sequence length="1010" mass="111666">MKYILQLALFFYANFILQSLHAQSFHIEGPEIICYGTSATLTAADCLGKVHWCTGDSTATISISPKSMTQYSATCTDTEGQLLVTNHAVGVFPIPSFTSSTSELCSNNNVILRTNSTDNTHTFMSWKRDGQPIVSGNGAYFADQSGTYTVEDGTTPGVWVTYPEVPETGVLRKFSFIDDTIGWALTGKQELVKTTRGGKNWFKPTYTLNMTLADSLVDLVFTDETTGWTCTGSKIFKTSDSGVSWTIQYEDTTVFINDLFFLDNENGWAVGKFNTNGSSLYFESVLLSTTNGGASWQRIEPPSKFVIFNTIQFVTQSIGWGISNEYDYYTGQVFDGTLYKTTDGGNTWYPQIRNLFSGPLSCVHFKDINNGWLAGSFFMAYTKDGGNTWTSSFQINTSPFDQYIEYPKAINFVGEIGWILDQNRAYYTTNGGQSWVVSEYQSSSFYPSNVAFLPSGRVIATNETGNSVKFLPKAQSCISSIVIEPSPQPPLVLSSNSLMQAFCEGQIITLTGNRCDGTLRWSTGSTATSISVAASSHMSDYSVFCTSANGCTSTTHVKLGVLPKPILTTSISEPCNRPSLTATVESQWPVQWNLRWKRNGELINGQNSTEFMVKKSGTYSAEVEQTGVWGSQQPVKFNEYDLYHVQFISNETGFAVGITNLNEHILLSTFDGGENWYPQFLPLSNKYFTIHKFYFVNQTHGWIMGELVTEPNTTDILRTTDGGKNWQTTRLPTNFFTSLFFIDHLTGWIGGDYGKVWKTVDGGVTWTSQHSTLYQEIVQSIHFQDELRGWAGTSVGNMLSTDDGGASWTKLNSPNVSKFQSLQFTSAKHGWTIANEINGLFRTTDGGANWQRIIYDSTGQHLALDLDFVNDSIGFIRSYNLLFTTTNGGATWRRMAIPLNLNDMSFTDATHGWLVGSGIHTYRPVLSACISSGVEIFTSEIAPLRSISSGYWDIPEVWSCGTIPTAMDDVHISSGHIITLPQDFSAQAKSIDIQGEIEADLNSGIQIGKP</sequence>
<dbReference type="OrthoDB" id="9757809at2"/>
<evidence type="ECO:0000256" key="1">
    <source>
        <dbReference type="ARBA" id="ARBA00022531"/>
    </source>
</evidence>
<dbReference type="PANTHER" id="PTHR47199">
    <property type="entry name" value="PHOTOSYSTEM II STABILITY/ASSEMBLY FACTOR HCF136, CHLOROPLASTIC"/>
    <property type="match status" value="1"/>
</dbReference>
<proteinExistence type="predicted"/>
<accession>A0A4V2XAH3</accession>
<dbReference type="GO" id="GO:0015979">
    <property type="term" value="P:photosynthesis"/>
    <property type="evidence" value="ECO:0007669"/>
    <property type="project" value="UniProtKB-KW"/>
</dbReference>
<dbReference type="PANTHER" id="PTHR47199:SF2">
    <property type="entry name" value="PHOTOSYSTEM II STABILITY_ASSEMBLY FACTOR HCF136, CHLOROPLASTIC"/>
    <property type="match status" value="1"/>
</dbReference>
<dbReference type="GO" id="GO:0009523">
    <property type="term" value="C:photosystem II"/>
    <property type="evidence" value="ECO:0007669"/>
    <property type="project" value="UniProtKB-KW"/>
</dbReference>
<name>A0A4V2XAH3_9BACT</name>
<keyword evidence="2" id="KW-0604">Photosystem II</keyword>
<dbReference type="RefSeq" id="WP_132115673.1">
    <property type="nucleotide sequence ID" value="NZ_SMJU01000003.1"/>
</dbReference>
<feature type="signal peptide" evidence="3">
    <location>
        <begin position="1"/>
        <end position="22"/>
    </location>
</feature>
<feature type="domain" description="Photosynthesis system II assembly factor Ycf48/Hcf136-like" evidence="4">
    <location>
        <begin position="635"/>
        <end position="732"/>
    </location>
</feature>
<dbReference type="Gene3D" id="2.130.10.10">
    <property type="entry name" value="YVTN repeat-like/Quinoprotein amine dehydrogenase"/>
    <property type="match status" value="2"/>
</dbReference>
<feature type="domain" description="Photosynthesis system II assembly factor Ycf48/Hcf136-like" evidence="4">
    <location>
        <begin position="207"/>
        <end position="353"/>
    </location>
</feature>
<comment type="caution">
    <text evidence="5">The sequence shown here is derived from an EMBL/GenBank/DDBJ whole genome shotgun (WGS) entry which is preliminary data.</text>
</comment>